<gene>
    <name evidence="2" type="ORF">SAVERM_7432</name>
</gene>
<feature type="compositionally biased region" description="Polar residues" evidence="1">
    <location>
        <begin position="76"/>
        <end position="88"/>
    </location>
</feature>
<feature type="region of interest" description="Disordered" evidence="1">
    <location>
        <begin position="62"/>
        <end position="135"/>
    </location>
</feature>
<dbReference type="KEGG" id="sma:SAVERM_7432"/>
<keyword evidence="3" id="KW-1185">Reference proteome</keyword>
<evidence type="ECO:0000313" key="2">
    <source>
        <dbReference type="EMBL" id="BAC75143.1"/>
    </source>
</evidence>
<reference evidence="2 3" key="2">
    <citation type="journal article" date="2003" name="Nat. Biotechnol.">
        <title>Complete genome sequence and comparative analysis of the industrial microorganism Streptomyces avermitilis.</title>
        <authorList>
            <person name="Ikeda H."/>
            <person name="Ishikawa J."/>
            <person name="Hanamoto A."/>
            <person name="Shinose M."/>
            <person name="Kikuchi H."/>
            <person name="Shiba T."/>
            <person name="Sakaki Y."/>
            <person name="Hattori M."/>
            <person name="Omura S."/>
        </authorList>
    </citation>
    <scope>NUCLEOTIDE SEQUENCE [LARGE SCALE GENOMIC DNA]</scope>
    <source>
        <strain evidence="3">ATCC 31267 / DSM 46492 / JCM 5070 / NBRC 14893 / NCIMB 12804 / NRRL 8165 / MA-4680</strain>
    </source>
</reference>
<proteinExistence type="predicted"/>
<dbReference type="AlphaFoldDB" id="Q825M5"/>
<dbReference type="Proteomes" id="UP000000428">
    <property type="component" value="Chromosome"/>
</dbReference>
<evidence type="ECO:0000313" key="3">
    <source>
        <dbReference type="Proteomes" id="UP000000428"/>
    </source>
</evidence>
<dbReference type="EMBL" id="BA000030">
    <property type="protein sequence ID" value="BAC75143.1"/>
    <property type="molecule type" value="Genomic_DNA"/>
</dbReference>
<reference evidence="2 3" key="3">
    <citation type="journal article" date="2014" name="J. Ind. Microbiol. Biotechnol.">
        <title>Genome mining of the Streptomyces avermitilis genome and development of genome-minimized hosts for heterologous expression of biosynthetic gene clusters.</title>
        <authorList>
            <person name="Ikeda H."/>
            <person name="Shin-ya K."/>
            <person name="Omura S."/>
        </authorList>
    </citation>
    <scope>NUCLEOTIDE SEQUENCE [LARGE SCALE GENOMIC DNA]</scope>
    <source>
        <strain evidence="3">ATCC 31267 / DSM 46492 / JCM 5070 / NBRC 14893 / NCIMB 12804 / NRRL 8165 / MA-4680</strain>
    </source>
</reference>
<name>Q825M5_STRAW</name>
<organism evidence="2 3">
    <name type="scientific">Streptomyces avermitilis (strain ATCC 31267 / DSM 46492 / JCM 5070 / NBRC 14893 / NCIMB 12804 / NRRL 8165 / MA-4680)</name>
    <dbReference type="NCBI Taxonomy" id="227882"/>
    <lineage>
        <taxon>Bacteria</taxon>
        <taxon>Bacillati</taxon>
        <taxon>Actinomycetota</taxon>
        <taxon>Actinomycetes</taxon>
        <taxon>Kitasatosporales</taxon>
        <taxon>Streptomycetaceae</taxon>
        <taxon>Streptomyces</taxon>
    </lineage>
</organism>
<accession>Q825M5</accession>
<sequence>MRIPAQKGEQRLGPAGTFGHLAHGSEHPVRVAKMIRETLRGGPDAVGHLLVQRHVQARRHGDVPGVHAGVHGGWSSGPSGVGTCSASAGSAVYTSATRRSTASSSARASPDSASAGAKESDSGRPSPVTAAPYAC</sequence>
<feature type="compositionally biased region" description="Low complexity" evidence="1">
    <location>
        <begin position="90"/>
        <end position="117"/>
    </location>
</feature>
<evidence type="ECO:0000256" key="1">
    <source>
        <dbReference type="SAM" id="MobiDB-lite"/>
    </source>
</evidence>
<protein>
    <submittedName>
        <fullName evidence="2">Uncharacterized protein</fullName>
    </submittedName>
</protein>
<reference evidence="2 3" key="1">
    <citation type="journal article" date="2001" name="Proc. Natl. Acad. Sci. U.S.A.">
        <title>Genome sequence of an industrial microorganism Streptomyces avermitilis: deducing the ability of producing secondary metabolites.</title>
        <authorList>
            <person name="Omura S."/>
            <person name="Ikeda H."/>
            <person name="Ishikawa J."/>
            <person name="Hanamoto A."/>
            <person name="Takahashi C."/>
            <person name="Shinose M."/>
            <person name="Takahashi Y."/>
            <person name="Horikawa H."/>
            <person name="Nakazawa H."/>
            <person name="Osonoe T."/>
            <person name="Kikuchi H."/>
            <person name="Shiba T."/>
            <person name="Sakaki Y."/>
            <person name="Hattori M."/>
        </authorList>
    </citation>
    <scope>NUCLEOTIDE SEQUENCE [LARGE SCALE GENOMIC DNA]</scope>
    <source>
        <strain evidence="3">ATCC 31267 / DSM 46492 / JCM 5070 / NBRC 14893 / NCIMB 12804 / NRRL 8165 / MA-4680</strain>
    </source>
</reference>
<dbReference type="HOGENOM" id="CLU_1884550_0_0_11"/>
<feature type="region of interest" description="Disordered" evidence="1">
    <location>
        <begin position="1"/>
        <end position="24"/>
    </location>
</feature>